<organism evidence="3 4">
    <name type="scientific">Paenibacillus campinasensis</name>
    <dbReference type="NCBI Taxonomy" id="66347"/>
    <lineage>
        <taxon>Bacteria</taxon>
        <taxon>Bacillati</taxon>
        <taxon>Bacillota</taxon>
        <taxon>Bacilli</taxon>
        <taxon>Bacillales</taxon>
        <taxon>Paenibacillaceae</taxon>
        <taxon>Paenibacillus</taxon>
    </lineage>
</organism>
<dbReference type="EMBL" id="NPBY01000020">
    <property type="protein sequence ID" value="PAD78620.1"/>
    <property type="molecule type" value="Genomic_DNA"/>
</dbReference>
<dbReference type="Proteomes" id="UP000215596">
    <property type="component" value="Unassembled WGS sequence"/>
</dbReference>
<feature type="compositionally biased region" description="Polar residues" evidence="1">
    <location>
        <begin position="271"/>
        <end position="280"/>
    </location>
</feature>
<proteinExistence type="predicted"/>
<gene>
    <name evidence="3" type="ORF">CHH67_06115</name>
</gene>
<feature type="chain" id="PRO_5032732772" evidence="2">
    <location>
        <begin position="37"/>
        <end position="408"/>
    </location>
</feature>
<evidence type="ECO:0000256" key="2">
    <source>
        <dbReference type="SAM" id="SignalP"/>
    </source>
</evidence>
<evidence type="ECO:0000313" key="3">
    <source>
        <dbReference type="EMBL" id="PAD78620.1"/>
    </source>
</evidence>
<reference evidence="3 4" key="1">
    <citation type="submission" date="2017-07" db="EMBL/GenBank/DDBJ databases">
        <title>Isolation and whole genome analysis of endospore-forming bacteria from heroin.</title>
        <authorList>
            <person name="Kalinowski J."/>
            <person name="Ahrens B."/>
            <person name="Al-Dilaimi A."/>
            <person name="Winkler A."/>
            <person name="Wibberg D."/>
            <person name="Schleenbecker U."/>
            <person name="Ruckert C."/>
            <person name="Wolfel R."/>
            <person name="Grass G."/>
        </authorList>
    </citation>
    <scope>NUCLEOTIDE SEQUENCE [LARGE SCALE GENOMIC DNA]</scope>
    <source>
        <strain evidence="3 4">7537-G1</strain>
    </source>
</reference>
<evidence type="ECO:0000313" key="4">
    <source>
        <dbReference type="Proteomes" id="UP000215596"/>
    </source>
</evidence>
<dbReference type="Gene3D" id="2.160.20.80">
    <property type="entry name" value="E3 ubiquitin-protein ligase SopA"/>
    <property type="match status" value="1"/>
</dbReference>
<dbReference type="RefSeq" id="WP_095264196.1">
    <property type="nucleotide sequence ID" value="NZ_NPBY01000020.1"/>
</dbReference>
<dbReference type="AlphaFoldDB" id="A0A268EZS3"/>
<evidence type="ECO:0000256" key="1">
    <source>
        <dbReference type="SAM" id="MobiDB-lite"/>
    </source>
</evidence>
<protein>
    <submittedName>
        <fullName evidence="3">Uncharacterized protein</fullName>
    </submittedName>
</protein>
<feature type="signal peptide" evidence="2">
    <location>
        <begin position="1"/>
        <end position="36"/>
    </location>
</feature>
<dbReference type="Pfam" id="PF00805">
    <property type="entry name" value="Pentapeptide"/>
    <property type="match status" value="1"/>
</dbReference>
<accession>A0A268EZS3</accession>
<sequence length="408" mass="42923">MMLSRTLKSYFGRMLLCAVTLAPALLASPIAGEVSAATGTGAAQGHAAGGTSSTGQVIPADNPVFSLWTAHQATANIGTPDRQTVEPRSADLRSVDLRSADLRSADFRSADLRIADKTGLDLAAAVPDSLVAFAEQTVDHLSGHAPFTAWSEAELEFTPLGPGTHGWLVTLSEGGLPQGYLIITAVEDGGYSLTEYGIGSTLPFSQAPLYERLAAEGLLKGSAGLPEGSVIERGYSGVLPVWDIRLPDKKVLHISAFTGQALPVEPDDSLSKGQAASASHESALPPAQAKVKFNPRQVWLPETPSLANQATDSYSNLLWVTTPGLQARSSSELRKLLQAHSSLVFSAGSRNAAYEAPFALNGWQRWHDADNGAAVIYTAVTLEGADTVRFLPASSLAGHGVFHALPRH</sequence>
<keyword evidence="2" id="KW-0732">Signal</keyword>
<dbReference type="InterPro" id="IPR001646">
    <property type="entry name" value="5peptide_repeat"/>
</dbReference>
<name>A0A268EZS3_9BACL</name>
<dbReference type="SUPFAM" id="SSF141571">
    <property type="entry name" value="Pentapeptide repeat-like"/>
    <property type="match status" value="1"/>
</dbReference>
<comment type="caution">
    <text evidence="3">The sequence shown here is derived from an EMBL/GenBank/DDBJ whole genome shotgun (WGS) entry which is preliminary data.</text>
</comment>
<feature type="region of interest" description="Disordered" evidence="1">
    <location>
        <begin position="265"/>
        <end position="285"/>
    </location>
</feature>